<dbReference type="SMART" id="SM00359">
    <property type="entry name" value="PUA"/>
    <property type="match status" value="1"/>
</dbReference>
<dbReference type="RefSeq" id="WP_200084997.1">
    <property type="nucleotide sequence ID" value="NZ_CP054706.1"/>
</dbReference>
<comment type="similarity">
    <text evidence="8">Belongs to the glutamate 5-kinase family.</text>
</comment>
<evidence type="ECO:0000256" key="7">
    <source>
        <dbReference type="ARBA" id="ARBA00022840"/>
    </source>
</evidence>
<dbReference type="CDD" id="cd21157">
    <property type="entry name" value="PUA_G5K"/>
    <property type="match status" value="1"/>
</dbReference>
<dbReference type="PANTHER" id="PTHR43654:SF1">
    <property type="entry name" value="ISOPENTENYL PHOSPHATE KINASE"/>
    <property type="match status" value="1"/>
</dbReference>
<dbReference type="PIRSF" id="PIRSF000729">
    <property type="entry name" value="GK"/>
    <property type="match status" value="1"/>
</dbReference>
<evidence type="ECO:0000256" key="8">
    <source>
        <dbReference type="HAMAP-Rule" id="MF_00456"/>
    </source>
</evidence>
<dbReference type="InterPro" id="IPR001048">
    <property type="entry name" value="Asp/Glu/Uridylate_kinase"/>
</dbReference>
<keyword evidence="3 8" id="KW-0641">Proline biosynthesis</keyword>
<dbReference type="EMBL" id="CP054706">
    <property type="protein sequence ID" value="QQK80628.1"/>
    <property type="molecule type" value="Genomic_DNA"/>
</dbReference>
<dbReference type="Pfam" id="PF00696">
    <property type="entry name" value="AA_kinase"/>
    <property type="match status" value="1"/>
</dbReference>
<feature type="domain" description="PUA" evidence="9">
    <location>
        <begin position="276"/>
        <end position="355"/>
    </location>
</feature>
<dbReference type="AlphaFoldDB" id="A0A7T7CG04"/>
<keyword evidence="7 8" id="KW-0067">ATP-binding</keyword>
<dbReference type="InterPro" id="IPR002478">
    <property type="entry name" value="PUA"/>
</dbReference>
<comment type="catalytic activity">
    <reaction evidence="8">
        <text>L-glutamate + ATP = L-glutamyl 5-phosphate + ADP</text>
        <dbReference type="Rhea" id="RHEA:14877"/>
        <dbReference type="ChEBI" id="CHEBI:29985"/>
        <dbReference type="ChEBI" id="CHEBI:30616"/>
        <dbReference type="ChEBI" id="CHEBI:58274"/>
        <dbReference type="ChEBI" id="CHEBI:456216"/>
        <dbReference type="EC" id="2.7.2.11"/>
    </reaction>
</comment>
<evidence type="ECO:0000256" key="5">
    <source>
        <dbReference type="ARBA" id="ARBA00022741"/>
    </source>
</evidence>
<dbReference type="PRINTS" id="PR00474">
    <property type="entry name" value="GLU5KINASE"/>
</dbReference>
<dbReference type="CDD" id="cd04242">
    <property type="entry name" value="AAK_G5K_ProB"/>
    <property type="match status" value="1"/>
</dbReference>
<keyword evidence="1 8" id="KW-0963">Cytoplasm</keyword>
<evidence type="ECO:0000256" key="1">
    <source>
        <dbReference type="ARBA" id="ARBA00022490"/>
    </source>
</evidence>
<keyword evidence="4 8" id="KW-0808">Transferase</keyword>
<feature type="binding site" evidence="8">
    <location>
        <position position="49"/>
    </location>
    <ligand>
        <name>substrate</name>
    </ligand>
</feature>
<dbReference type="GO" id="GO:0055129">
    <property type="term" value="P:L-proline biosynthetic process"/>
    <property type="evidence" value="ECO:0007669"/>
    <property type="project" value="UniProtKB-UniRule"/>
</dbReference>
<accession>A0A7T7CG04</accession>
<keyword evidence="2 8" id="KW-0028">Amino-acid biosynthesis</keyword>
<dbReference type="SUPFAM" id="SSF53633">
    <property type="entry name" value="Carbamate kinase-like"/>
    <property type="match status" value="1"/>
</dbReference>
<name>A0A7T7CG04_9BACI</name>
<evidence type="ECO:0000256" key="2">
    <source>
        <dbReference type="ARBA" id="ARBA00022605"/>
    </source>
</evidence>
<reference evidence="10 11" key="1">
    <citation type="submission" date="2020-06" db="EMBL/GenBank/DDBJ databases">
        <title>Genomic analysis of Salicibibacter sp. NKC21-4.</title>
        <authorList>
            <person name="Oh Y.J."/>
        </authorList>
    </citation>
    <scope>NUCLEOTIDE SEQUENCE [LARGE SCALE GENOMIC DNA]</scope>
    <source>
        <strain evidence="10 11">NKC21-4</strain>
    </source>
</reference>
<dbReference type="InterPro" id="IPR015947">
    <property type="entry name" value="PUA-like_sf"/>
</dbReference>
<proteinExistence type="inferred from homology"/>
<sequence>MERKRMVVKIGSSSLANREGGIAIDRLERFSKAIAHLHDQGHELILITSGAVAAGFQHVGYATRPVTTEKKQAAAAVGQGLLMEAYQHAFMKEGMKVGQLLLTRESFQEEHQYNNAYATLQELLKRRILPIINENDSIAVEELTFGDNDWLASLVAGLIKADALALLTDVNGVYDRHPHHPNAHKKDSIDVITADMLVQADSHRSTLGSGGMRSKLEAARNAQTFGIQTFIGKGDAPRGLQAIMDGNGDGTYVYAKPNHLWPKEKQWVGIYSPVEGELVIDEGAKDALLYGGKSLLSVGVRAVKGTFSKGSVVAVFDERHGPVGKGRATIAADDMRTRLDEQPAITFIHRDHWVSTSKGSVCSDGM</sequence>
<keyword evidence="11" id="KW-1185">Reference proteome</keyword>
<keyword evidence="5 8" id="KW-0547">Nucleotide-binding</keyword>
<dbReference type="PANTHER" id="PTHR43654">
    <property type="entry name" value="GLUTAMATE 5-KINASE"/>
    <property type="match status" value="1"/>
</dbReference>
<dbReference type="PROSITE" id="PS00902">
    <property type="entry name" value="GLUTAMATE_5_KINASE"/>
    <property type="match status" value="1"/>
</dbReference>
<protein>
    <recommendedName>
        <fullName evidence="8">Glutamate 5-kinase</fullName>
        <ecNumber evidence="8">2.7.2.11</ecNumber>
    </recommendedName>
    <alternativeName>
        <fullName evidence="8">Gamma-glutamyl kinase</fullName>
        <shortName evidence="8">GK</shortName>
    </alternativeName>
</protein>
<organism evidence="10 11">
    <name type="scientific">Salicibibacter cibi</name>
    <dbReference type="NCBI Taxonomy" id="2743001"/>
    <lineage>
        <taxon>Bacteria</taxon>
        <taxon>Bacillati</taxon>
        <taxon>Bacillota</taxon>
        <taxon>Bacilli</taxon>
        <taxon>Bacillales</taxon>
        <taxon>Bacillaceae</taxon>
        <taxon>Salicibibacter</taxon>
    </lineage>
</organism>
<evidence type="ECO:0000256" key="6">
    <source>
        <dbReference type="ARBA" id="ARBA00022777"/>
    </source>
</evidence>
<dbReference type="GO" id="GO:0005524">
    <property type="term" value="F:ATP binding"/>
    <property type="evidence" value="ECO:0007669"/>
    <property type="project" value="UniProtKB-KW"/>
</dbReference>
<dbReference type="InterPro" id="IPR036393">
    <property type="entry name" value="AceGlu_kinase-like_sf"/>
</dbReference>
<dbReference type="EC" id="2.7.2.11" evidence="8"/>
<evidence type="ECO:0000256" key="3">
    <source>
        <dbReference type="ARBA" id="ARBA00022650"/>
    </source>
</evidence>
<dbReference type="InterPro" id="IPR019797">
    <property type="entry name" value="Glutamate_5-kinase_CS"/>
</dbReference>
<comment type="function">
    <text evidence="8">Catalyzes the transfer of a phosphate group to glutamate to form L-glutamate 5-phosphate.</text>
</comment>
<evidence type="ECO:0000259" key="9">
    <source>
        <dbReference type="SMART" id="SM00359"/>
    </source>
</evidence>
<dbReference type="GO" id="GO:0003723">
    <property type="term" value="F:RNA binding"/>
    <property type="evidence" value="ECO:0007669"/>
    <property type="project" value="InterPro"/>
</dbReference>
<dbReference type="UniPathway" id="UPA00098">
    <property type="reaction ID" value="UER00359"/>
</dbReference>
<keyword evidence="6 8" id="KW-0418">Kinase</keyword>
<dbReference type="InterPro" id="IPR001057">
    <property type="entry name" value="Glu/AcGlu_kinase"/>
</dbReference>
<dbReference type="Gene3D" id="3.40.1160.10">
    <property type="entry name" value="Acetylglutamate kinase-like"/>
    <property type="match status" value="1"/>
</dbReference>
<dbReference type="Proteomes" id="UP000595349">
    <property type="component" value="Chromosome"/>
</dbReference>
<comment type="subcellular location">
    <subcellularLocation>
        <location evidence="8">Cytoplasm</location>
    </subcellularLocation>
</comment>
<feature type="binding site" evidence="8">
    <location>
        <begin position="168"/>
        <end position="169"/>
    </location>
    <ligand>
        <name>ATP</name>
        <dbReference type="ChEBI" id="CHEBI:30616"/>
    </ligand>
</feature>
<dbReference type="FunFam" id="3.40.1160.10:FF:000018">
    <property type="entry name" value="Glutamate 5-kinase"/>
    <property type="match status" value="1"/>
</dbReference>
<dbReference type="InterPro" id="IPR011529">
    <property type="entry name" value="Glu_5kinase"/>
</dbReference>
<comment type="pathway">
    <text evidence="8">Amino-acid biosynthesis; L-proline biosynthesis; L-glutamate 5-semialdehyde from L-glutamate: step 1/2.</text>
</comment>
<feature type="binding site" evidence="8">
    <location>
        <position position="136"/>
    </location>
    <ligand>
        <name>substrate</name>
    </ligand>
</feature>
<evidence type="ECO:0000313" key="11">
    <source>
        <dbReference type="Proteomes" id="UP000595349"/>
    </source>
</evidence>
<dbReference type="Gene3D" id="2.30.130.10">
    <property type="entry name" value="PUA domain"/>
    <property type="match status" value="1"/>
</dbReference>
<evidence type="ECO:0000256" key="4">
    <source>
        <dbReference type="ARBA" id="ARBA00022679"/>
    </source>
</evidence>
<dbReference type="GO" id="GO:0004349">
    <property type="term" value="F:glutamate 5-kinase activity"/>
    <property type="evidence" value="ECO:0007669"/>
    <property type="project" value="UniProtKB-UniRule"/>
</dbReference>
<dbReference type="PROSITE" id="PS50890">
    <property type="entry name" value="PUA"/>
    <property type="match status" value="1"/>
</dbReference>
<dbReference type="SUPFAM" id="SSF88697">
    <property type="entry name" value="PUA domain-like"/>
    <property type="match status" value="1"/>
</dbReference>
<gene>
    <name evidence="8 10" type="primary">proB</name>
    <name evidence="10" type="ORF">HUG20_12455</name>
</gene>
<dbReference type="InterPro" id="IPR036974">
    <property type="entry name" value="PUA_sf"/>
</dbReference>
<feature type="binding site" evidence="8">
    <location>
        <position position="148"/>
    </location>
    <ligand>
        <name>substrate</name>
    </ligand>
</feature>
<dbReference type="InterPro" id="IPR005715">
    <property type="entry name" value="Glu_5kinase/COase_Synthase"/>
</dbReference>
<feature type="binding site" evidence="8">
    <location>
        <begin position="209"/>
        <end position="215"/>
    </location>
    <ligand>
        <name>ATP</name>
        <dbReference type="ChEBI" id="CHEBI:30616"/>
    </ligand>
</feature>
<dbReference type="KEGG" id="scib:HUG20_12455"/>
<dbReference type="Pfam" id="PF01472">
    <property type="entry name" value="PUA"/>
    <property type="match status" value="1"/>
</dbReference>
<dbReference type="NCBIfam" id="TIGR01027">
    <property type="entry name" value="proB"/>
    <property type="match status" value="1"/>
</dbReference>
<dbReference type="InterPro" id="IPR041739">
    <property type="entry name" value="G5K_ProB"/>
</dbReference>
<feature type="binding site" evidence="8">
    <location>
        <position position="9"/>
    </location>
    <ligand>
        <name>ATP</name>
        <dbReference type="ChEBI" id="CHEBI:30616"/>
    </ligand>
</feature>
<dbReference type="GO" id="GO:0005829">
    <property type="term" value="C:cytosol"/>
    <property type="evidence" value="ECO:0007669"/>
    <property type="project" value="TreeGrafter"/>
</dbReference>
<dbReference type="HAMAP" id="MF_00456">
    <property type="entry name" value="ProB"/>
    <property type="match status" value="1"/>
</dbReference>
<evidence type="ECO:0000313" key="10">
    <source>
        <dbReference type="EMBL" id="QQK80628.1"/>
    </source>
</evidence>